<dbReference type="PRINTS" id="PR00465">
    <property type="entry name" value="EP450IV"/>
</dbReference>
<gene>
    <name evidence="7" type="ORF">IM811_003654</name>
</gene>
<protein>
    <recommendedName>
        <fullName evidence="9">Cytochrome P450</fullName>
    </recommendedName>
</protein>
<dbReference type="Gene3D" id="1.10.630.10">
    <property type="entry name" value="Cytochrome P450"/>
    <property type="match status" value="1"/>
</dbReference>
<dbReference type="GO" id="GO:0005506">
    <property type="term" value="F:iron ion binding"/>
    <property type="evidence" value="ECO:0007669"/>
    <property type="project" value="InterPro"/>
</dbReference>
<dbReference type="Pfam" id="PF00067">
    <property type="entry name" value="p450"/>
    <property type="match status" value="1"/>
</dbReference>
<dbReference type="GO" id="GO:0020037">
    <property type="term" value="F:heme binding"/>
    <property type="evidence" value="ECO:0007669"/>
    <property type="project" value="InterPro"/>
</dbReference>
<evidence type="ECO:0000256" key="2">
    <source>
        <dbReference type="ARBA" id="ARBA00010617"/>
    </source>
</evidence>
<evidence type="ECO:0000256" key="3">
    <source>
        <dbReference type="ARBA" id="ARBA00022723"/>
    </source>
</evidence>
<dbReference type="CDD" id="cd11040">
    <property type="entry name" value="CYP7_CYP8-like"/>
    <property type="match status" value="1"/>
</dbReference>
<dbReference type="InterPro" id="IPR001128">
    <property type="entry name" value="Cyt_P450"/>
</dbReference>
<organism evidence="7 8">
    <name type="scientific">Bionectria ochroleuca</name>
    <name type="common">Gliocladium roseum</name>
    <dbReference type="NCBI Taxonomy" id="29856"/>
    <lineage>
        <taxon>Eukaryota</taxon>
        <taxon>Fungi</taxon>
        <taxon>Dikarya</taxon>
        <taxon>Ascomycota</taxon>
        <taxon>Pezizomycotina</taxon>
        <taxon>Sordariomycetes</taxon>
        <taxon>Hypocreomycetidae</taxon>
        <taxon>Hypocreales</taxon>
        <taxon>Bionectriaceae</taxon>
        <taxon>Clonostachys</taxon>
    </lineage>
</organism>
<dbReference type="InterPro" id="IPR053007">
    <property type="entry name" value="CYP450_monoxygenase_sec-met"/>
</dbReference>
<dbReference type="InterPro" id="IPR036396">
    <property type="entry name" value="Cyt_P450_sf"/>
</dbReference>
<dbReference type="Proteomes" id="UP000616885">
    <property type="component" value="Unassembled WGS sequence"/>
</dbReference>
<evidence type="ECO:0000256" key="4">
    <source>
        <dbReference type="ARBA" id="ARBA00023004"/>
    </source>
</evidence>
<sequence length="512" mass="57571">MNNIILIVVLWAAALYTLLLGLLHWSQDPREPPVLLDRIPFFTPITSILSKRFRLYLHLFEQYRLPIYTLRLPFCRLYIVNETKLVTSIERQAKVIAFQPIEAKACSNLLGMSEHAKRTMSDSPTSDEGHFVTFHKAFRPAVGPGPSLDAMISRAACSIQTSLHDTRAQGVTRVRLFKWIQHEITIATTDAEFGPGNPFRCPEFESAWYELEPGVPFMATNVLPTILARKALKAREYLTKGFAEYFRCGHHNTASEGVLVRLNHSLQAGFTMDDVARGEIGSTIAILNNSVSAAFWMIHHVFSDPSVLDECRKEVDAAMRVDQDRCTVDFSIIKTSCPALQSTFQEVLRYRGIGNLIVRQVLEDHILDSRFLVKKGGLVLIPNAVQHFKNDIWGDDAGEFHHRRFVGSDAPGGLKRYNQAAFRPFGGGSLLCPGRHFATTEILCFAALMVASFDIKPVHSGWSRVKTDRSFGMGVARLFLLPDADIDVEMQPRGDLALQYALTGTWSKYERQ</sequence>
<dbReference type="EMBL" id="JADCTT010000011">
    <property type="protein sequence ID" value="KAF9746749.1"/>
    <property type="molecule type" value="Genomic_DNA"/>
</dbReference>
<accession>A0A8H7KBB4</accession>
<reference evidence="7" key="1">
    <citation type="submission" date="2020-10" db="EMBL/GenBank/DDBJ databases">
        <title>High-Quality Genome Resource of Clonostachys rosea strain S41 by Oxford Nanopore Long-Read Sequencing.</title>
        <authorList>
            <person name="Wang H."/>
        </authorList>
    </citation>
    <scope>NUCLEOTIDE SEQUENCE</scope>
    <source>
        <strain evidence="7">S41</strain>
    </source>
</reference>
<comment type="similarity">
    <text evidence="2">Belongs to the cytochrome P450 family.</text>
</comment>
<dbReference type="InterPro" id="IPR002403">
    <property type="entry name" value="Cyt_P450_E_grp-IV"/>
</dbReference>
<dbReference type="SUPFAM" id="SSF48264">
    <property type="entry name" value="Cytochrome P450"/>
    <property type="match status" value="1"/>
</dbReference>
<comment type="caution">
    <text evidence="7">The sequence shown here is derived from an EMBL/GenBank/DDBJ whole genome shotgun (WGS) entry which is preliminary data.</text>
</comment>
<dbReference type="PANTHER" id="PTHR47582">
    <property type="entry name" value="P450, PUTATIVE (EUROFUNG)-RELATED"/>
    <property type="match status" value="1"/>
</dbReference>
<evidence type="ECO:0000256" key="1">
    <source>
        <dbReference type="ARBA" id="ARBA00001971"/>
    </source>
</evidence>
<feature type="binding site" description="axial binding residue" evidence="6">
    <location>
        <position position="432"/>
    </location>
    <ligand>
        <name>heme</name>
        <dbReference type="ChEBI" id="CHEBI:30413"/>
    </ligand>
    <ligandPart>
        <name>Fe</name>
        <dbReference type="ChEBI" id="CHEBI:18248"/>
    </ligandPart>
</feature>
<dbReference type="PANTHER" id="PTHR47582:SF1">
    <property type="entry name" value="P450, PUTATIVE (EUROFUNG)-RELATED"/>
    <property type="match status" value="1"/>
</dbReference>
<comment type="cofactor">
    <cofactor evidence="1 6">
        <name>heme</name>
        <dbReference type="ChEBI" id="CHEBI:30413"/>
    </cofactor>
</comment>
<proteinExistence type="inferred from homology"/>
<evidence type="ECO:0008006" key="9">
    <source>
        <dbReference type="Google" id="ProtNLM"/>
    </source>
</evidence>
<name>A0A8H7KBB4_BIOOC</name>
<evidence type="ECO:0000313" key="7">
    <source>
        <dbReference type="EMBL" id="KAF9746749.1"/>
    </source>
</evidence>
<dbReference type="AlphaFoldDB" id="A0A8H7KBB4"/>
<keyword evidence="4 6" id="KW-0408">Iron</keyword>
<dbReference type="GO" id="GO:0016705">
    <property type="term" value="F:oxidoreductase activity, acting on paired donors, with incorporation or reduction of molecular oxygen"/>
    <property type="evidence" value="ECO:0007669"/>
    <property type="project" value="InterPro"/>
</dbReference>
<keyword evidence="5" id="KW-0560">Oxidoreductase</keyword>
<keyword evidence="3 6" id="KW-0479">Metal-binding</keyword>
<dbReference type="GO" id="GO:0004497">
    <property type="term" value="F:monooxygenase activity"/>
    <property type="evidence" value="ECO:0007669"/>
    <property type="project" value="UniProtKB-KW"/>
</dbReference>
<keyword evidence="6" id="KW-0349">Heme</keyword>
<evidence type="ECO:0000256" key="6">
    <source>
        <dbReference type="PIRSR" id="PIRSR602403-1"/>
    </source>
</evidence>
<evidence type="ECO:0000256" key="5">
    <source>
        <dbReference type="ARBA" id="ARBA00023033"/>
    </source>
</evidence>
<keyword evidence="5" id="KW-0503">Monooxygenase</keyword>
<evidence type="ECO:0000313" key="8">
    <source>
        <dbReference type="Proteomes" id="UP000616885"/>
    </source>
</evidence>